<dbReference type="STRING" id="446470.Snas_3387"/>
<gene>
    <name evidence="1" type="ordered locus">Snas_3387</name>
</gene>
<dbReference type="EMBL" id="CP001778">
    <property type="protein sequence ID" value="ADD43051.1"/>
    <property type="molecule type" value="Genomic_DNA"/>
</dbReference>
<name>D3PUN8_STANL</name>
<protein>
    <submittedName>
        <fullName evidence="1">Uncharacterized protein</fullName>
    </submittedName>
</protein>
<dbReference type="HOGENOM" id="CLU_3158042_0_0_11"/>
<dbReference type="RefSeq" id="WP_013018622.1">
    <property type="nucleotide sequence ID" value="NC_013947.1"/>
</dbReference>
<reference evidence="1 2" key="1">
    <citation type="journal article" date="2009" name="Stand. Genomic Sci.">
        <title>Complete genome sequence of Stackebrandtia nassauensis type strain (LLR-40K-21).</title>
        <authorList>
            <person name="Munk C."/>
            <person name="Lapidus A."/>
            <person name="Copeland A."/>
            <person name="Jando M."/>
            <person name="Mayilraj S."/>
            <person name="Glavina Del Rio T."/>
            <person name="Nolan M."/>
            <person name="Chen F."/>
            <person name="Lucas S."/>
            <person name="Tice H."/>
            <person name="Cheng J.F."/>
            <person name="Han C."/>
            <person name="Detter J.C."/>
            <person name="Bruce D."/>
            <person name="Goodwin L."/>
            <person name="Chain P."/>
            <person name="Pitluck S."/>
            <person name="Goker M."/>
            <person name="Ovchinikova G."/>
            <person name="Pati A."/>
            <person name="Ivanova N."/>
            <person name="Mavromatis K."/>
            <person name="Chen A."/>
            <person name="Palaniappan K."/>
            <person name="Land M."/>
            <person name="Hauser L."/>
            <person name="Chang Y.J."/>
            <person name="Jeffries C.D."/>
            <person name="Bristow J."/>
            <person name="Eisen J.A."/>
            <person name="Markowitz V."/>
            <person name="Hugenholtz P."/>
            <person name="Kyrpides N.C."/>
            <person name="Klenk H.P."/>
        </authorList>
    </citation>
    <scope>NUCLEOTIDE SEQUENCE [LARGE SCALE GENOMIC DNA]</scope>
    <source>
        <strain evidence="2">DSM 44728 / CIP 108903 / NRRL B-16338 / NBRC 102104 / LLR-40K-21</strain>
    </source>
</reference>
<keyword evidence="2" id="KW-1185">Reference proteome</keyword>
<sequence length="48" mass="5283">MRKGNREFKNREFKVKPVDVVLGDLMKEVPAASAPKGTCAGFYCLPPS</sequence>
<dbReference type="AlphaFoldDB" id="D3PUN8"/>
<evidence type="ECO:0000313" key="1">
    <source>
        <dbReference type="EMBL" id="ADD43051.1"/>
    </source>
</evidence>
<organism evidence="1 2">
    <name type="scientific">Stackebrandtia nassauensis (strain DSM 44728 / CIP 108903 / NRRL B-16338 / NBRC 102104 / LLR-40K-21)</name>
    <dbReference type="NCBI Taxonomy" id="446470"/>
    <lineage>
        <taxon>Bacteria</taxon>
        <taxon>Bacillati</taxon>
        <taxon>Actinomycetota</taxon>
        <taxon>Actinomycetes</taxon>
        <taxon>Glycomycetales</taxon>
        <taxon>Glycomycetaceae</taxon>
        <taxon>Stackebrandtia</taxon>
    </lineage>
</organism>
<dbReference type="Proteomes" id="UP000000844">
    <property type="component" value="Chromosome"/>
</dbReference>
<accession>D3PUN8</accession>
<evidence type="ECO:0000313" key="2">
    <source>
        <dbReference type="Proteomes" id="UP000000844"/>
    </source>
</evidence>
<dbReference type="KEGG" id="sna:Snas_3387"/>
<proteinExistence type="predicted"/>